<proteinExistence type="predicted"/>
<keyword evidence="2" id="KW-1185">Reference proteome</keyword>
<gene>
    <name evidence="1" type="ORF">FISHEDRAFT_39902</name>
</gene>
<dbReference type="AlphaFoldDB" id="A0A0D7AFE6"/>
<name>A0A0D7AFE6_9AGAR</name>
<reference evidence="1 2" key="1">
    <citation type="journal article" date="2015" name="Fungal Genet. Biol.">
        <title>Evolution of novel wood decay mechanisms in Agaricales revealed by the genome sequences of Fistulina hepatica and Cylindrobasidium torrendii.</title>
        <authorList>
            <person name="Floudas D."/>
            <person name="Held B.W."/>
            <person name="Riley R."/>
            <person name="Nagy L.G."/>
            <person name="Koehler G."/>
            <person name="Ransdell A.S."/>
            <person name="Younus H."/>
            <person name="Chow J."/>
            <person name="Chiniquy J."/>
            <person name="Lipzen A."/>
            <person name="Tritt A."/>
            <person name="Sun H."/>
            <person name="Haridas S."/>
            <person name="LaButti K."/>
            <person name="Ohm R.A."/>
            <person name="Kues U."/>
            <person name="Blanchette R.A."/>
            <person name="Grigoriev I.V."/>
            <person name="Minto R.E."/>
            <person name="Hibbett D.S."/>
        </authorList>
    </citation>
    <scope>NUCLEOTIDE SEQUENCE [LARGE SCALE GENOMIC DNA]</scope>
    <source>
        <strain evidence="1 2">ATCC 64428</strain>
    </source>
</reference>
<dbReference type="OrthoDB" id="3049189at2759"/>
<protein>
    <submittedName>
        <fullName evidence="1">Uncharacterized protein</fullName>
    </submittedName>
</protein>
<accession>A0A0D7AFE6</accession>
<dbReference type="EMBL" id="KN881677">
    <property type="protein sequence ID" value="KIY50122.1"/>
    <property type="molecule type" value="Genomic_DNA"/>
</dbReference>
<organism evidence="1 2">
    <name type="scientific">Fistulina hepatica ATCC 64428</name>
    <dbReference type="NCBI Taxonomy" id="1128425"/>
    <lineage>
        <taxon>Eukaryota</taxon>
        <taxon>Fungi</taxon>
        <taxon>Dikarya</taxon>
        <taxon>Basidiomycota</taxon>
        <taxon>Agaricomycotina</taxon>
        <taxon>Agaricomycetes</taxon>
        <taxon>Agaricomycetidae</taxon>
        <taxon>Agaricales</taxon>
        <taxon>Fistulinaceae</taxon>
        <taxon>Fistulina</taxon>
    </lineage>
</organism>
<evidence type="ECO:0000313" key="1">
    <source>
        <dbReference type="EMBL" id="KIY50122.1"/>
    </source>
</evidence>
<dbReference type="Proteomes" id="UP000054144">
    <property type="component" value="Unassembled WGS sequence"/>
</dbReference>
<evidence type="ECO:0000313" key="2">
    <source>
        <dbReference type="Proteomes" id="UP000054144"/>
    </source>
</evidence>
<sequence>MWDMTPPHWDGSSPLKIFGCPIPMIYWPDVYRYWKGPQWQGFKSSHTKIKYLVARWRCGGFYEEFSKDMSATDIYNILLQQRKEENQRKAQQIQDRYGEQFGQVFCYRSRNTVRVMADPTKIVDKYNSLSPSEKLTL</sequence>